<dbReference type="InterPro" id="IPR043872">
    <property type="entry name" value="DUF5832"/>
</dbReference>
<reference evidence="2" key="1">
    <citation type="journal article" date="2020" name="Nature">
        <title>Giant virus diversity and host interactions through global metagenomics.</title>
        <authorList>
            <person name="Schulz F."/>
            <person name="Roux S."/>
            <person name="Paez-Espino D."/>
            <person name="Jungbluth S."/>
            <person name="Walsh D.A."/>
            <person name="Denef V.J."/>
            <person name="McMahon K.D."/>
            <person name="Konstantinidis K.T."/>
            <person name="Eloe-Fadrosh E.A."/>
            <person name="Kyrpides N.C."/>
            <person name="Woyke T."/>
        </authorList>
    </citation>
    <scope>NUCLEOTIDE SEQUENCE</scope>
    <source>
        <strain evidence="2">GVMAG-S-1101182-85</strain>
    </source>
</reference>
<accession>A0A6C0K752</accession>
<evidence type="ECO:0000256" key="1">
    <source>
        <dbReference type="SAM" id="MobiDB-lite"/>
    </source>
</evidence>
<name>A0A6C0K752_9ZZZZ</name>
<evidence type="ECO:0000313" key="2">
    <source>
        <dbReference type="EMBL" id="QHU13875.1"/>
    </source>
</evidence>
<dbReference type="EMBL" id="MN740827">
    <property type="protein sequence ID" value="QHU13875.1"/>
    <property type="molecule type" value="Genomic_DNA"/>
</dbReference>
<dbReference type="AlphaFoldDB" id="A0A6C0K752"/>
<organism evidence="2">
    <name type="scientific">viral metagenome</name>
    <dbReference type="NCBI Taxonomy" id="1070528"/>
    <lineage>
        <taxon>unclassified sequences</taxon>
        <taxon>metagenomes</taxon>
        <taxon>organismal metagenomes</taxon>
    </lineage>
</organism>
<proteinExistence type="predicted"/>
<feature type="compositionally biased region" description="Polar residues" evidence="1">
    <location>
        <begin position="1"/>
        <end position="12"/>
    </location>
</feature>
<feature type="region of interest" description="Disordered" evidence="1">
    <location>
        <begin position="1"/>
        <end position="22"/>
    </location>
</feature>
<dbReference type="Pfam" id="PF19150">
    <property type="entry name" value="DUF5832"/>
    <property type="match status" value="1"/>
</dbReference>
<feature type="region of interest" description="Disordered" evidence="1">
    <location>
        <begin position="239"/>
        <end position="281"/>
    </location>
</feature>
<protein>
    <submittedName>
        <fullName evidence="2">Uncharacterized protein</fullName>
    </submittedName>
</protein>
<sequence>MSSEKSVNPSQPKETKEDFLEEDPEIRSQKFVLLSFLSPESVLNSKDQFFFGEFVKQYEVDYKIRNLETYLVSVVRGINDKLTAEADRFEAVGPDMSGAALLCRKGRLDMASVLQTYHNFVKENDKAIKKTTIKEAYDDFLFKQQTKLEEDFFAKNDFHTSMRGLKVRGVTGTHGEAVAMAKKLQRSDAIHNIFLGEVGKWLPWDPKPHQVQDQEYAEDQLNQLMKRYKDNEEARDKFVTEQRKDSVKGASKKAVLSADGNPVSGESSEDGWGSMFGPKGDLAMDRKQEAAQKPFVTIEAVKSDEVPTVPVNTLSS</sequence>